<evidence type="ECO:0000256" key="1">
    <source>
        <dbReference type="ARBA" id="ARBA00022485"/>
    </source>
</evidence>
<reference evidence="6 7" key="2">
    <citation type="submission" date="2010-03" db="EMBL/GenBank/DDBJ databases">
        <authorList>
            <person name="Pajon A."/>
        </authorList>
    </citation>
    <scope>NUCLEOTIDE SEQUENCE [LARGE SCALE GENOMIC DNA]</scope>
    <source>
        <strain evidence="7">L2-6</strain>
    </source>
</reference>
<evidence type="ECO:0000256" key="4">
    <source>
        <dbReference type="ARBA" id="ARBA00023004"/>
    </source>
</evidence>
<gene>
    <name evidence="6" type="ORF">FP2_25030</name>
</gene>
<dbReference type="RefSeq" id="WP_015565437.1">
    <property type="nucleotide sequence ID" value="NC_021042.1"/>
</dbReference>
<dbReference type="SUPFAM" id="SSF51905">
    <property type="entry name" value="FAD/NAD(P)-binding domain"/>
    <property type="match status" value="1"/>
</dbReference>
<dbReference type="AlphaFoldDB" id="D4K0M0"/>
<evidence type="ECO:0000256" key="2">
    <source>
        <dbReference type="ARBA" id="ARBA00022723"/>
    </source>
</evidence>
<proteinExistence type="predicted"/>
<dbReference type="PANTHER" id="PTHR43498:SF1">
    <property type="entry name" value="COB--COM HETERODISULFIDE REDUCTASE IRON-SULFUR SUBUNIT A"/>
    <property type="match status" value="1"/>
</dbReference>
<evidence type="ECO:0000256" key="3">
    <source>
        <dbReference type="ARBA" id="ARBA00023002"/>
    </source>
</evidence>
<dbReference type="Pfam" id="PF12831">
    <property type="entry name" value="FAD_oxidored"/>
    <property type="match status" value="1"/>
</dbReference>
<dbReference type="HOGENOM" id="CLU_045820_1_0_9"/>
<protein>
    <submittedName>
        <fullName evidence="6">Pyridine nucleotide-disulphide oxidoreductase</fullName>
    </submittedName>
</protein>
<dbReference type="KEGG" id="fpr:FP2_25030"/>
<dbReference type="EMBL" id="FP929045">
    <property type="protein sequence ID" value="CBK99819.1"/>
    <property type="molecule type" value="Genomic_DNA"/>
</dbReference>
<name>D4K0M0_9FIRM</name>
<dbReference type="Gene3D" id="3.50.50.60">
    <property type="entry name" value="FAD/NAD(P)-binding domain"/>
    <property type="match status" value="1"/>
</dbReference>
<evidence type="ECO:0000313" key="7">
    <source>
        <dbReference type="Proteomes" id="UP000008804"/>
    </source>
</evidence>
<accession>D4K0M0</accession>
<evidence type="ECO:0000256" key="5">
    <source>
        <dbReference type="ARBA" id="ARBA00023014"/>
    </source>
</evidence>
<dbReference type="PRINTS" id="PR00411">
    <property type="entry name" value="PNDRDTASEI"/>
</dbReference>
<sequence length="420" mass="45638">MNQTNRYDVIVAGGGSAGVAAALGALKAGAKVLLIERGGSLGGQATNANVASYCGFYTRGENARQVVKGIGQEVLEKLKEVGIHTVLKKSSTGNSIITFDEEELKYALDCLTEDYGLEVLLHCRVISARKNEAGDRITSICCVDDEQEYWFEADQFVDATGDANLAHQAGAEIRFGDGQGHGYLSTKMMRIDHIDPSVQFKPDILEKVFKQAKADGYQHLTKESGIVFRTHEDTAYAILPSVFVTSMDAATLTACERDTRRQCQDYMKAFRQYLPGMENARLVSTGAQLGLRDTRHIIGDYMITAEDVMDAVKQEDAVACGAWPCEMHNKLTGMLSYQFIKDNDYYSIPLRAITSKNIHNLYAAGRTVSADPVAFASVRVMGTGFATGHAAGVAAACKAKDPNAGYPEICAELLRQNAVL</sequence>
<keyword evidence="3" id="KW-0560">Oxidoreductase</keyword>
<keyword evidence="1" id="KW-0004">4Fe-4S</keyword>
<dbReference type="STRING" id="718252.FP2_25030"/>
<keyword evidence="4" id="KW-0408">Iron</keyword>
<evidence type="ECO:0000313" key="6">
    <source>
        <dbReference type="EMBL" id="CBK99819.1"/>
    </source>
</evidence>
<keyword evidence="7" id="KW-1185">Reference proteome</keyword>
<dbReference type="Proteomes" id="UP000008804">
    <property type="component" value="Chromosome"/>
</dbReference>
<dbReference type="BioCyc" id="FPRA718252:G1375-2132-MONOMER"/>
<keyword evidence="5" id="KW-0411">Iron-sulfur</keyword>
<dbReference type="PANTHER" id="PTHR43498">
    <property type="entry name" value="FERREDOXIN:COB-COM HETERODISULFIDE REDUCTASE SUBUNIT A"/>
    <property type="match status" value="1"/>
</dbReference>
<reference evidence="6 7" key="1">
    <citation type="submission" date="2010-03" db="EMBL/GenBank/DDBJ databases">
        <title>The genome sequence of Faecalibacterium prausnitzii L2/6.</title>
        <authorList>
            <consortium name="metaHIT consortium -- http://www.metahit.eu/"/>
            <person name="Pajon A."/>
            <person name="Turner K."/>
            <person name="Parkhill J."/>
            <person name="Duncan S."/>
            <person name="Flint H."/>
        </authorList>
    </citation>
    <scope>NUCLEOTIDE SEQUENCE [LARGE SCALE GENOMIC DNA]</scope>
    <source>
        <strain evidence="7">L2-6</strain>
    </source>
</reference>
<keyword evidence="2" id="KW-0479">Metal-binding</keyword>
<dbReference type="InterPro" id="IPR039650">
    <property type="entry name" value="HdrA-like"/>
</dbReference>
<dbReference type="GO" id="GO:0051539">
    <property type="term" value="F:4 iron, 4 sulfur cluster binding"/>
    <property type="evidence" value="ECO:0007669"/>
    <property type="project" value="UniProtKB-KW"/>
</dbReference>
<dbReference type="GO" id="GO:0016491">
    <property type="term" value="F:oxidoreductase activity"/>
    <property type="evidence" value="ECO:0007669"/>
    <property type="project" value="UniProtKB-KW"/>
</dbReference>
<organism evidence="6 7">
    <name type="scientific">Faecalibacterium prausnitzii L2-6</name>
    <dbReference type="NCBI Taxonomy" id="718252"/>
    <lineage>
        <taxon>Bacteria</taxon>
        <taxon>Bacillati</taxon>
        <taxon>Bacillota</taxon>
        <taxon>Clostridia</taxon>
        <taxon>Eubacteriales</taxon>
        <taxon>Oscillospiraceae</taxon>
        <taxon>Faecalibacterium</taxon>
    </lineage>
</organism>
<dbReference type="PATRIC" id="fig|718252.3.peg.691"/>
<dbReference type="InterPro" id="IPR036188">
    <property type="entry name" value="FAD/NAD-bd_sf"/>
</dbReference>
<dbReference type="eggNOG" id="COG1249">
    <property type="taxonomic scope" value="Bacteria"/>
</dbReference>
<dbReference type="GO" id="GO:0046872">
    <property type="term" value="F:metal ion binding"/>
    <property type="evidence" value="ECO:0007669"/>
    <property type="project" value="UniProtKB-KW"/>
</dbReference>